<organism evidence="3 4">
    <name type="scientific">Rhodovibrio sodomensis</name>
    <dbReference type="NCBI Taxonomy" id="1088"/>
    <lineage>
        <taxon>Bacteria</taxon>
        <taxon>Pseudomonadati</taxon>
        <taxon>Pseudomonadota</taxon>
        <taxon>Alphaproteobacteria</taxon>
        <taxon>Rhodospirillales</taxon>
        <taxon>Rhodovibrionaceae</taxon>
        <taxon>Rhodovibrio</taxon>
    </lineage>
</organism>
<sequence length="620" mass="63795">MSWTDERIQELTRLWQAGHSASEIGKRLGVSKNSIVGKAHRLKLPSRPSPIKQQQRAEAAGQAPAGSADQGAPAASATPAGAGRPASASAKASVAQTASAQSSSPQSPSPQSSSPQSSSTRPSNAHAIADQPGRAQTVAGPNGARRSGGGPADSTQANGASTGVTAPGRSAAKAAATGPAKTTAPSDTGARAVNAQAGPASAPASGPAVGQAAAPDTGARAASSAVDQHSAQAAARAGGAAARNGTAARTGGQRAASSAEARRSGGLGQGAGGATRLGSQRARVEQRGSSSGCLWPIGDPGDADFHFCGADPVPGKPYCEEHAARAGDVGARRSFGSTVPAVGHRRRPVILSEDAVAMPDRPTRPARAQVNVPSQHGVGGLPAGRPERRVLTGHWCRLEPLDAQAHADALAPHALDPAARDSWAYMPYGPFDTAADYRAHLDRQAAGDDPLFFAVRDGDAGHAARGVAALMSIAPEHGRIEIGHIWFAPVLQRTRAASEAVMLLAIHAFDLGYRRLEWKCNAANAGSRRAALRLGFTFEGIHRRHMAVKGRNRDTAWYSIVSEEWPAVRAAYEAWRDPANFDGRGRQKTRLAARTESDWDATPQPPPADRAGRPGAGRAT</sequence>
<dbReference type="Pfam" id="PF07750">
    <property type="entry name" value="GcrA"/>
    <property type="match status" value="2"/>
</dbReference>
<dbReference type="RefSeq" id="WP_242480299.1">
    <property type="nucleotide sequence ID" value="NZ_NRRL01000002.1"/>
</dbReference>
<evidence type="ECO:0000259" key="2">
    <source>
        <dbReference type="PROSITE" id="PS51186"/>
    </source>
</evidence>
<gene>
    <name evidence="3" type="ORF">CKO28_02345</name>
</gene>
<dbReference type="InterPro" id="IPR016181">
    <property type="entry name" value="Acyl_CoA_acyltransferase"/>
</dbReference>
<evidence type="ECO:0000256" key="1">
    <source>
        <dbReference type="SAM" id="MobiDB-lite"/>
    </source>
</evidence>
<dbReference type="PROSITE" id="PS51186">
    <property type="entry name" value="GNAT"/>
    <property type="match status" value="1"/>
</dbReference>
<feature type="domain" description="N-acetyltransferase" evidence="2">
    <location>
        <begin position="410"/>
        <end position="554"/>
    </location>
</feature>
<dbReference type="PANTHER" id="PTHR43441:SF2">
    <property type="entry name" value="FAMILY ACETYLTRANSFERASE, PUTATIVE (AFU_ORTHOLOGUE AFUA_7G00850)-RELATED"/>
    <property type="match status" value="1"/>
</dbReference>
<evidence type="ECO:0000313" key="4">
    <source>
        <dbReference type="Proteomes" id="UP001296873"/>
    </source>
</evidence>
<dbReference type="InterPro" id="IPR000182">
    <property type="entry name" value="GNAT_dom"/>
</dbReference>
<accession>A0ABS1D8Z1</accession>
<protein>
    <recommendedName>
        <fullName evidence="2">N-acetyltransferase domain-containing protein</fullName>
    </recommendedName>
</protein>
<dbReference type="Gene3D" id="1.10.10.60">
    <property type="entry name" value="Homeodomain-like"/>
    <property type="match status" value="1"/>
</dbReference>
<feature type="compositionally biased region" description="Polar residues" evidence="1">
    <location>
        <begin position="153"/>
        <end position="164"/>
    </location>
</feature>
<dbReference type="PANTHER" id="PTHR43441">
    <property type="entry name" value="RIBOSOMAL-PROTEIN-SERINE ACETYLTRANSFERASE"/>
    <property type="match status" value="1"/>
</dbReference>
<dbReference type="Gene3D" id="3.40.630.30">
    <property type="match status" value="1"/>
</dbReference>
<feature type="compositionally biased region" description="Gly residues" evidence="1">
    <location>
        <begin position="265"/>
        <end position="275"/>
    </location>
</feature>
<feature type="region of interest" description="Disordered" evidence="1">
    <location>
        <begin position="16"/>
        <end position="295"/>
    </location>
</feature>
<comment type="caution">
    <text evidence="3">The sequence shown here is derived from an EMBL/GenBank/DDBJ whole genome shotgun (WGS) entry which is preliminary data.</text>
</comment>
<evidence type="ECO:0000313" key="3">
    <source>
        <dbReference type="EMBL" id="MBK1666882.1"/>
    </source>
</evidence>
<dbReference type="InterPro" id="IPR051908">
    <property type="entry name" value="Ribosomal_N-acetyltransferase"/>
</dbReference>
<proteinExistence type="predicted"/>
<feature type="compositionally biased region" description="Low complexity" evidence="1">
    <location>
        <begin position="165"/>
        <end position="259"/>
    </location>
</feature>
<reference evidence="3 4" key="1">
    <citation type="journal article" date="2020" name="Microorganisms">
        <title>Osmotic Adaptation and Compatible Solute Biosynthesis of Phototrophic Bacteria as Revealed from Genome Analyses.</title>
        <authorList>
            <person name="Imhoff J.F."/>
            <person name="Rahn T."/>
            <person name="Kunzel S."/>
            <person name="Keller A."/>
            <person name="Neulinger S.C."/>
        </authorList>
    </citation>
    <scope>NUCLEOTIDE SEQUENCE [LARGE SCALE GENOMIC DNA]</scope>
    <source>
        <strain evidence="3 4">DSM 9895</strain>
    </source>
</reference>
<dbReference type="InterPro" id="IPR011681">
    <property type="entry name" value="GcrA"/>
</dbReference>
<dbReference type="Proteomes" id="UP001296873">
    <property type="component" value="Unassembled WGS sequence"/>
</dbReference>
<dbReference type="EMBL" id="NRRL01000002">
    <property type="protein sequence ID" value="MBK1666882.1"/>
    <property type="molecule type" value="Genomic_DNA"/>
</dbReference>
<dbReference type="Pfam" id="PF13302">
    <property type="entry name" value="Acetyltransf_3"/>
    <property type="match status" value="1"/>
</dbReference>
<name>A0ABS1D8Z1_9PROT</name>
<feature type="compositionally biased region" description="Low complexity" evidence="1">
    <location>
        <begin position="53"/>
        <end position="119"/>
    </location>
</feature>
<keyword evidence="4" id="KW-1185">Reference proteome</keyword>
<dbReference type="SUPFAM" id="SSF55729">
    <property type="entry name" value="Acyl-CoA N-acyltransferases (Nat)"/>
    <property type="match status" value="1"/>
</dbReference>
<feature type="region of interest" description="Disordered" evidence="1">
    <location>
        <begin position="582"/>
        <end position="620"/>
    </location>
</feature>